<evidence type="ECO:0000313" key="1">
    <source>
        <dbReference type="EMBL" id="CAE7202300.1"/>
    </source>
</evidence>
<accession>A0A812J808</accession>
<dbReference type="InterPro" id="IPR011990">
    <property type="entry name" value="TPR-like_helical_dom_sf"/>
</dbReference>
<keyword evidence="2" id="KW-1185">Reference proteome</keyword>
<comment type="caution">
    <text evidence="1">The sequence shown here is derived from an EMBL/GenBank/DDBJ whole genome shotgun (WGS) entry which is preliminary data.</text>
</comment>
<evidence type="ECO:0000313" key="2">
    <source>
        <dbReference type="Proteomes" id="UP000604046"/>
    </source>
</evidence>
<dbReference type="Proteomes" id="UP000604046">
    <property type="component" value="Unassembled WGS sequence"/>
</dbReference>
<organism evidence="1 2">
    <name type="scientific">Symbiodinium natans</name>
    <dbReference type="NCBI Taxonomy" id="878477"/>
    <lineage>
        <taxon>Eukaryota</taxon>
        <taxon>Sar</taxon>
        <taxon>Alveolata</taxon>
        <taxon>Dinophyceae</taxon>
        <taxon>Suessiales</taxon>
        <taxon>Symbiodiniaceae</taxon>
        <taxon>Symbiodinium</taxon>
    </lineage>
</organism>
<dbReference type="Gene3D" id="1.25.40.10">
    <property type="entry name" value="Tetratricopeptide repeat domain"/>
    <property type="match status" value="1"/>
</dbReference>
<dbReference type="AlphaFoldDB" id="A0A812J808"/>
<proteinExistence type="predicted"/>
<dbReference type="SUPFAM" id="SSF48452">
    <property type="entry name" value="TPR-like"/>
    <property type="match status" value="1"/>
</dbReference>
<reference evidence="1" key="1">
    <citation type="submission" date="2021-02" db="EMBL/GenBank/DDBJ databases">
        <authorList>
            <person name="Dougan E. K."/>
            <person name="Rhodes N."/>
            <person name="Thang M."/>
            <person name="Chan C."/>
        </authorList>
    </citation>
    <scope>NUCLEOTIDE SEQUENCE</scope>
</reference>
<name>A0A812J808_9DINO</name>
<dbReference type="EMBL" id="CAJNDS010000402">
    <property type="protein sequence ID" value="CAE7202300.1"/>
    <property type="molecule type" value="Genomic_DNA"/>
</dbReference>
<protein>
    <submittedName>
        <fullName evidence="1">Uncharacterized protein</fullName>
    </submittedName>
</protein>
<gene>
    <name evidence="1" type="ORF">SNAT2548_LOCUS6112</name>
</gene>
<sequence length="344" mass="37336">MHVATQRRMFGLMLLSFLNEKQRRNDHAYPAYLPTRRFPVPRNLLVPGSKMKAPAFSVEPFCRGAAVSCCAGTEAPLQDLQKVLMEAEAACDAQEYELCCHLTCKAMQLADGLVEWQGICHALLAECYEKQRKFPEACAECERAISKISSVRTHLGRIVATRIRHARMMAELGGEQAAVQGLKSLLRAAPSIGEARARLAQIYFDLEDAASAASLLAAPEAQSLAKAPKLHFQALLLLTVCCVCLEQDEAAEVCLGSLQNKISGLADIQGLERTLGGLFAFGWLVSIRLGKMEGAEETLSALEEDPDMKPWAYVASSCHLARSTPQGLCPITGVQQSANTQAGC</sequence>